<reference evidence="2 3" key="1">
    <citation type="submission" date="2018-10" db="EMBL/GenBank/DDBJ databases">
        <title>Sequencing the genomes of 1000 actinobacteria strains.</title>
        <authorList>
            <person name="Klenk H.-P."/>
        </authorList>
    </citation>
    <scope>NUCLEOTIDE SEQUENCE [LARGE SCALE GENOMIC DNA]</scope>
    <source>
        <strain evidence="2 3">DSM 44267</strain>
    </source>
</reference>
<comment type="caution">
    <text evidence="2">The sequence shown here is derived from an EMBL/GenBank/DDBJ whole genome shotgun (WGS) entry which is preliminary data.</text>
</comment>
<dbReference type="SUPFAM" id="SSF52540">
    <property type="entry name" value="P-loop containing nucleoside triphosphate hydrolases"/>
    <property type="match status" value="2"/>
</dbReference>
<feature type="domain" description="AAA+ ATPase" evidence="1">
    <location>
        <begin position="248"/>
        <end position="529"/>
    </location>
</feature>
<dbReference type="InterPro" id="IPR003593">
    <property type="entry name" value="AAA+_ATPase"/>
</dbReference>
<keyword evidence="3" id="KW-1185">Reference proteome</keyword>
<dbReference type="EMBL" id="RBXT01000001">
    <property type="protein sequence ID" value="RKT79431.1"/>
    <property type="molecule type" value="Genomic_DNA"/>
</dbReference>
<dbReference type="SMART" id="SM00382">
    <property type="entry name" value="AAA"/>
    <property type="match status" value="1"/>
</dbReference>
<name>A0A495XXV0_9MICO</name>
<evidence type="ECO:0000313" key="3">
    <source>
        <dbReference type="Proteomes" id="UP000278440"/>
    </source>
</evidence>
<evidence type="ECO:0000259" key="1">
    <source>
        <dbReference type="SMART" id="SM00382"/>
    </source>
</evidence>
<dbReference type="AlphaFoldDB" id="A0A495XXV0"/>
<proteinExistence type="predicted"/>
<dbReference type="InterPro" id="IPR041664">
    <property type="entry name" value="AAA_16"/>
</dbReference>
<dbReference type="RefSeq" id="WP_121034292.1">
    <property type="nucleotide sequence ID" value="NZ_RBXT01000001.1"/>
</dbReference>
<gene>
    <name evidence="2" type="ORF">DFJ68_2902</name>
</gene>
<dbReference type="InterPro" id="IPR027417">
    <property type="entry name" value="P-loop_NTPase"/>
</dbReference>
<sequence>MSTASPEPKPEDPALRALVEAWTDRPPEEMAAFTRGLQSAAPEPEGLLGAETSALERVRVLAAVSGAIHPRDLVPEQWDPAQRSELLAAVAAEFDRAVVRGRMLWTQRSLPRRLTLESLRDSTGDALRDAVAEAQSIATDGAGEVLRGLLSRLFDASHQPGWPMLSGEAPLPSDLVANASAADVAQALLWASSLVDVGTGLAWSASRAHVASIRSSYEGLLAHGVVGREDIQAVLERFVDMPIELNGPMQLLTVVGPGGTGKSTLLGELVFRRQVSSPPSASEPAIIVMDLDRVAFRPNTEAELGYEVTRQLAFAWPELAQSLSDAREAETRARLGRREIATGSSPDIENSIRSYSSFEARVRTVIDGSARANQPVILVLDTFEEWQRARPYVGPRSSWNDPEPVMADWLSRLHYGMGLRGLRAIVSGRAAFSAMPGRALELGDLEAPAAAELLVRLGVAEAVAPRLAQLVGGNPLSLHVAARFFGKLGLRHREEFLSSEGIDAALNEELRRALLYDRFLKHIPDQRVRRLAHPGLALRRVTPGLVREVLAEPCGFKNLTEGDAEALVDSLADEVWLVRRAPDGSLHHQPEVRRTMLSQMAQDPRQRDKIRAIHERAAAWYNPRPSLSDETTPDAIEAFYHRMMLETGDPPVVQGAWQAEAAKKRQHDERFVRELGESVREMAPKVEAQLRLLRGDEITRYQASLLPADLWHEHVRTQGAALLQVGDAAGAVELFRSREWDRYQGGPTWLAQAYCEAARWNEYAAETAGMSLRWERYDCVNRLVSENATLRDEMSTTRSFGGSDREGAFTMTFMAALARAATGKSLHELHEPLFDISIPPQPQFPVDQLRQYLVHRLTGAPLGSRPNSAIVVADIAGLFVPDPQVMRGFMPLLPDASEELLRIADELEGLAERGRRTSSGDGRAPRTHDLLGNYSSDVAERLRGKSRLFDSQLNANALRALRGDNPELRPAIRYELFRVRPNNGWLKTLGELAIEVLPIPPVDLQPDSLPLMTDPTARTWLVTLVDYVDRSRCTHEFLREVQQRHPQPAQLDTIVNAFSNWSDAHSALLLRPELRGLAK</sequence>
<dbReference type="Pfam" id="PF13191">
    <property type="entry name" value="AAA_16"/>
    <property type="match status" value="1"/>
</dbReference>
<organism evidence="2 3">
    <name type="scientific">Terracoccus luteus</name>
    <dbReference type="NCBI Taxonomy" id="53356"/>
    <lineage>
        <taxon>Bacteria</taxon>
        <taxon>Bacillati</taxon>
        <taxon>Actinomycetota</taxon>
        <taxon>Actinomycetes</taxon>
        <taxon>Micrococcales</taxon>
        <taxon>Intrasporangiaceae</taxon>
        <taxon>Terracoccus</taxon>
    </lineage>
</organism>
<protein>
    <submittedName>
        <fullName evidence="2">AAA ATPase-like protein</fullName>
    </submittedName>
</protein>
<accession>A0A495XXV0</accession>
<dbReference type="Proteomes" id="UP000278440">
    <property type="component" value="Unassembled WGS sequence"/>
</dbReference>
<dbReference type="OrthoDB" id="3884789at2"/>
<evidence type="ECO:0000313" key="2">
    <source>
        <dbReference type="EMBL" id="RKT79431.1"/>
    </source>
</evidence>